<gene>
    <name evidence="1" type="ORF">LNINA_LOCUS14150</name>
</gene>
<organism evidence="1 2">
    <name type="scientific">Leptosia nina</name>
    <dbReference type="NCBI Taxonomy" id="320188"/>
    <lineage>
        <taxon>Eukaryota</taxon>
        <taxon>Metazoa</taxon>
        <taxon>Ecdysozoa</taxon>
        <taxon>Arthropoda</taxon>
        <taxon>Hexapoda</taxon>
        <taxon>Insecta</taxon>
        <taxon>Pterygota</taxon>
        <taxon>Neoptera</taxon>
        <taxon>Endopterygota</taxon>
        <taxon>Lepidoptera</taxon>
        <taxon>Glossata</taxon>
        <taxon>Ditrysia</taxon>
        <taxon>Papilionoidea</taxon>
        <taxon>Pieridae</taxon>
        <taxon>Pierinae</taxon>
        <taxon>Leptosia</taxon>
    </lineage>
</organism>
<keyword evidence="2" id="KW-1185">Reference proteome</keyword>
<name>A0AAV1K148_9NEOP</name>
<sequence length="135" mass="15110">MPDAFEVAYPLSPSLTPQEIRARANSSSSKRKPVVAFLAGDETVEIPDKSIAGVDKPLSRSELELDCYAETITMMHNTWLDRRQLEHSLDRSKRTELYESAVWWRCGRGGSCGRRGRTNLDSDMNGVSVRGFFAA</sequence>
<protein>
    <submittedName>
        <fullName evidence="1">Uncharacterized protein</fullName>
    </submittedName>
</protein>
<accession>A0AAV1K148</accession>
<proteinExistence type="predicted"/>
<dbReference type="EMBL" id="CAVLEF010000280">
    <property type="protein sequence ID" value="CAK1555325.1"/>
    <property type="molecule type" value="Genomic_DNA"/>
</dbReference>
<evidence type="ECO:0000313" key="2">
    <source>
        <dbReference type="Proteomes" id="UP001497472"/>
    </source>
</evidence>
<dbReference type="AlphaFoldDB" id="A0AAV1K148"/>
<dbReference type="Proteomes" id="UP001497472">
    <property type="component" value="Unassembled WGS sequence"/>
</dbReference>
<reference evidence="1 2" key="1">
    <citation type="submission" date="2023-11" db="EMBL/GenBank/DDBJ databases">
        <authorList>
            <person name="Okamura Y."/>
        </authorList>
    </citation>
    <scope>NUCLEOTIDE SEQUENCE [LARGE SCALE GENOMIC DNA]</scope>
</reference>
<evidence type="ECO:0000313" key="1">
    <source>
        <dbReference type="EMBL" id="CAK1555325.1"/>
    </source>
</evidence>
<comment type="caution">
    <text evidence="1">The sequence shown here is derived from an EMBL/GenBank/DDBJ whole genome shotgun (WGS) entry which is preliminary data.</text>
</comment>